<dbReference type="EMBL" id="QYYH01000005">
    <property type="protein sequence ID" value="RJY19276.1"/>
    <property type="molecule type" value="Genomic_DNA"/>
</dbReference>
<evidence type="ECO:0000313" key="2">
    <source>
        <dbReference type="Proteomes" id="UP000273022"/>
    </source>
</evidence>
<proteinExistence type="predicted"/>
<dbReference type="Pfam" id="PF05638">
    <property type="entry name" value="T6SS_HCP"/>
    <property type="match status" value="1"/>
</dbReference>
<comment type="caution">
    <text evidence="1">The sequence shown here is derived from an EMBL/GenBank/DDBJ whole genome shotgun (WGS) entry which is preliminary data.</text>
</comment>
<dbReference type="Gene3D" id="2.30.110.20">
    <property type="entry name" value="Hcp1-like"/>
    <property type="match status" value="1"/>
</dbReference>
<organism evidence="1 2">
    <name type="scientific">Parashewanella spongiae</name>
    <dbReference type="NCBI Taxonomy" id="342950"/>
    <lineage>
        <taxon>Bacteria</taxon>
        <taxon>Pseudomonadati</taxon>
        <taxon>Pseudomonadota</taxon>
        <taxon>Gammaproteobacteria</taxon>
        <taxon>Alteromonadales</taxon>
        <taxon>Shewanellaceae</taxon>
        <taxon>Parashewanella</taxon>
    </lineage>
</organism>
<dbReference type="InterPro" id="IPR008514">
    <property type="entry name" value="T6SS_Hcp"/>
</dbReference>
<keyword evidence="2" id="KW-1185">Reference proteome</keyword>
<dbReference type="InterPro" id="IPR036624">
    <property type="entry name" value="Hcp1-lik_sf"/>
</dbReference>
<sequence>MAGMYMKIEGMDPTGAATLKLNGEDGWIAIKSYKWGGTRHVEMDIGNSNNSDKGVVNLSEVTVTKEIDGSSGDLQSFLYAPGKEGKKVQFMLTKPEKDGTGVLVFYQVQIDNARLSGFYVEATDGGNVENLVFSYVQINQKVNTEDAKGELEEGGLVSFSIPDGEMVSGSKG</sequence>
<gene>
    <name evidence="1" type="ORF">D5R81_01385</name>
</gene>
<evidence type="ECO:0000313" key="1">
    <source>
        <dbReference type="EMBL" id="RJY19276.1"/>
    </source>
</evidence>
<protein>
    <submittedName>
        <fullName evidence="1">Type VI secretion system tube protein Hcp</fullName>
    </submittedName>
</protein>
<dbReference type="Proteomes" id="UP000273022">
    <property type="component" value="Unassembled WGS sequence"/>
</dbReference>
<accession>A0A3A6U1J1</accession>
<dbReference type="OrthoDB" id="6461049at2"/>
<dbReference type="RefSeq" id="WP_121851871.1">
    <property type="nucleotide sequence ID" value="NZ_CP037952.1"/>
</dbReference>
<dbReference type="AlphaFoldDB" id="A0A3A6U1J1"/>
<name>A0A3A6U1J1_9GAMM</name>
<reference evidence="1 2" key="1">
    <citation type="submission" date="2018-09" db="EMBL/GenBank/DDBJ databases">
        <title>Phylogeny of the Shewanellaceae, and recommendation for two new genera, Pseudoshewanella and Parashewanella.</title>
        <authorList>
            <person name="Wang G."/>
        </authorList>
    </citation>
    <scope>NUCLEOTIDE SEQUENCE [LARGE SCALE GENOMIC DNA]</scope>
    <source>
        <strain evidence="1 2">KCTC 22492</strain>
    </source>
</reference>
<dbReference type="SUPFAM" id="SSF141452">
    <property type="entry name" value="Hcp1-like"/>
    <property type="match status" value="1"/>
</dbReference>